<dbReference type="InterPro" id="IPR000835">
    <property type="entry name" value="HTH_MarR-typ"/>
</dbReference>
<dbReference type="CDD" id="cd00090">
    <property type="entry name" value="HTH_ARSR"/>
    <property type="match status" value="1"/>
</dbReference>
<dbReference type="Gene3D" id="1.10.10.10">
    <property type="entry name" value="Winged helix-like DNA-binding domain superfamily/Winged helix DNA-binding domain"/>
    <property type="match status" value="1"/>
</dbReference>
<dbReference type="PRINTS" id="PR00598">
    <property type="entry name" value="HTHMARR"/>
</dbReference>
<evidence type="ECO:0000256" key="3">
    <source>
        <dbReference type="ARBA" id="ARBA00023163"/>
    </source>
</evidence>
<evidence type="ECO:0000256" key="1">
    <source>
        <dbReference type="ARBA" id="ARBA00023015"/>
    </source>
</evidence>
<dbReference type="PANTHER" id="PTHR42756">
    <property type="entry name" value="TRANSCRIPTIONAL REGULATOR, MARR"/>
    <property type="match status" value="1"/>
</dbReference>
<reference evidence="5 6" key="1">
    <citation type="submission" date="2022-04" db="EMBL/GenBank/DDBJ databases">
        <authorList>
            <person name="Ye Y.-Q."/>
            <person name="Du Z.-J."/>
        </authorList>
    </citation>
    <scope>NUCLEOTIDE SEQUENCE [LARGE SCALE GENOMIC DNA]</scope>
    <source>
        <strain evidence="5 6">A6E488</strain>
    </source>
</reference>
<dbReference type="SMART" id="SM00347">
    <property type="entry name" value="HTH_MARR"/>
    <property type="match status" value="1"/>
</dbReference>
<dbReference type="Proteomes" id="UP001320898">
    <property type="component" value="Unassembled WGS sequence"/>
</dbReference>
<dbReference type="EMBL" id="JALIDZ010000009">
    <property type="protein sequence ID" value="MCT8973978.1"/>
    <property type="molecule type" value="Genomic_DNA"/>
</dbReference>
<keyword evidence="6" id="KW-1185">Reference proteome</keyword>
<name>A0AAW5R5M4_9HYPH</name>
<dbReference type="InterPro" id="IPR036390">
    <property type="entry name" value="WH_DNA-bd_sf"/>
</dbReference>
<dbReference type="PROSITE" id="PS50995">
    <property type="entry name" value="HTH_MARR_2"/>
    <property type="match status" value="1"/>
</dbReference>
<dbReference type="InterPro" id="IPR036388">
    <property type="entry name" value="WH-like_DNA-bd_sf"/>
</dbReference>
<dbReference type="AlphaFoldDB" id="A0AAW5R5M4"/>
<sequence>MTQKKSSASASPDRRAGRLPAYKDERIAHLVRLCARGFSRSLSRRLADQGVSFGQWVFLRILWKQEGLTQRELSELANLTEPTVHTALSKLEKMDIIVRRTQGGNKRKYHVYLTKKGRDLQSTLEPLAVEANDSALRGLSAKKQDQLRDMLVQILNNLADDEAEAEALGLKVPPTRNAAV</sequence>
<dbReference type="InterPro" id="IPR011991">
    <property type="entry name" value="ArsR-like_HTH"/>
</dbReference>
<evidence type="ECO:0000313" key="5">
    <source>
        <dbReference type="EMBL" id="MCT8973978.1"/>
    </source>
</evidence>
<feature type="domain" description="HTH marR-type" evidence="4">
    <location>
        <begin position="24"/>
        <end position="156"/>
    </location>
</feature>
<dbReference type="Pfam" id="PF01047">
    <property type="entry name" value="MarR"/>
    <property type="match status" value="1"/>
</dbReference>
<comment type="caution">
    <text evidence="5">The sequence shown here is derived from an EMBL/GenBank/DDBJ whole genome shotgun (WGS) entry which is preliminary data.</text>
</comment>
<evidence type="ECO:0000256" key="2">
    <source>
        <dbReference type="ARBA" id="ARBA00023125"/>
    </source>
</evidence>
<organism evidence="5 6">
    <name type="scientific">Microbaculum marinisediminis</name>
    <dbReference type="NCBI Taxonomy" id="2931392"/>
    <lineage>
        <taxon>Bacteria</taxon>
        <taxon>Pseudomonadati</taxon>
        <taxon>Pseudomonadota</taxon>
        <taxon>Alphaproteobacteria</taxon>
        <taxon>Hyphomicrobiales</taxon>
        <taxon>Tepidamorphaceae</taxon>
        <taxon>Microbaculum</taxon>
    </lineage>
</organism>
<proteinExistence type="predicted"/>
<dbReference type="GO" id="GO:0003700">
    <property type="term" value="F:DNA-binding transcription factor activity"/>
    <property type="evidence" value="ECO:0007669"/>
    <property type="project" value="InterPro"/>
</dbReference>
<evidence type="ECO:0000313" key="6">
    <source>
        <dbReference type="Proteomes" id="UP001320898"/>
    </source>
</evidence>
<dbReference type="PANTHER" id="PTHR42756:SF1">
    <property type="entry name" value="TRANSCRIPTIONAL REPRESSOR OF EMRAB OPERON"/>
    <property type="match status" value="1"/>
</dbReference>
<keyword evidence="2" id="KW-0238">DNA-binding</keyword>
<dbReference type="RefSeq" id="WP_261617557.1">
    <property type="nucleotide sequence ID" value="NZ_JALIDZ010000009.1"/>
</dbReference>
<dbReference type="SUPFAM" id="SSF46785">
    <property type="entry name" value="Winged helix' DNA-binding domain"/>
    <property type="match status" value="1"/>
</dbReference>
<gene>
    <name evidence="5" type="ORF">MUB46_19090</name>
</gene>
<accession>A0AAW5R5M4</accession>
<protein>
    <submittedName>
        <fullName evidence="5">MarR family transcriptional regulator</fullName>
    </submittedName>
</protein>
<keyword evidence="1" id="KW-0805">Transcription regulation</keyword>
<evidence type="ECO:0000259" key="4">
    <source>
        <dbReference type="PROSITE" id="PS50995"/>
    </source>
</evidence>
<dbReference type="GO" id="GO:0003677">
    <property type="term" value="F:DNA binding"/>
    <property type="evidence" value="ECO:0007669"/>
    <property type="project" value="UniProtKB-KW"/>
</dbReference>
<keyword evidence="3" id="KW-0804">Transcription</keyword>